<dbReference type="EMBL" id="VOOR01000016">
    <property type="protein sequence ID" value="TXB63400.1"/>
    <property type="molecule type" value="Genomic_DNA"/>
</dbReference>
<reference evidence="1 2" key="1">
    <citation type="submission" date="2019-08" db="EMBL/GenBank/DDBJ databases">
        <title>Genome of Phaeodactylibacter luteus.</title>
        <authorList>
            <person name="Bowman J.P."/>
        </authorList>
    </citation>
    <scope>NUCLEOTIDE SEQUENCE [LARGE SCALE GENOMIC DNA]</scope>
    <source>
        <strain evidence="1 2">KCTC 42180</strain>
    </source>
</reference>
<protein>
    <recommendedName>
        <fullName evidence="3">Tetratricopeptide repeat protein</fullName>
    </recommendedName>
</protein>
<gene>
    <name evidence="1" type="ORF">FRY97_09520</name>
</gene>
<dbReference type="AlphaFoldDB" id="A0A5C6RP20"/>
<keyword evidence="2" id="KW-1185">Reference proteome</keyword>
<accession>A0A5C6RP20</accession>
<dbReference type="OrthoDB" id="714416at2"/>
<comment type="caution">
    <text evidence="1">The sequence shown here is derived from an EMBL/GenBank/DDBJ whole genome shotgun (WGS) entry which is preliminary data.</text>
</comment>
<name>A0A5C6RP20_9BACT</name>
<dbReference type="RefSeq" id="WP_147167223.1">
    <property type="nucleotide sequence ID" value="NZ_VOOR01000016.1"/>
</dbReference>
<evidence type="ECO:0008006" key="3">
    <source>
        <dbReference type="Google" id="ProtNLM"/>
    </source>
</evidence>
<sequence>MKQQSDLFDLIKSMSRSEKRYFTLHAKKNGRGHSRYLDLFKAVNKMGQYEEGSLQQQFGPSLPTDKHYLYESILQSMRDYNLSKSRTAKIKTMLLDARLLYQRGLYQQSEERLQQAHELAQAMDDQLALLEISREQLNFVWTTKPQGYGEKIDQLLSEKDDYIRHINEELTFLSMAYKIQLAKDQGQQKRLQEEIGEELFSGDEGMPETAHAQRRYLQCGALFADLREDHEEATQFYARMVAWWDAYPLIREESYNRYLADAFNLLHATYTQKRYAPFKAMLQRLSNEKPVNYHDQRLAFKQLANYQLLYHINLGIAEGHQELIKKVEEGMALYRLNEVSRLIIAFNVTVLLLILGQPEACRRWGGTVLDHYNSTLNSTAFRCSTLLIVLLAAISQDDIDGQESASRALSRSVRKATGAFPADFFRTAAAYLKKIGRAAPGEAKDMLEALAEHLNTNDNKPPLGMDDLLLNWIQSRLSGLPLNEVFRKQAQAGEA</sequence>
<organism evidence="1 2">
    <name type="scientific">Phaeodactylibacter luteus</name>
    <dbReference type="NCBI Taxonomy" id="1564516"/>
    <lineage>
        <taxon>Bacteria</taxon>
        <taxon>Pseudomonadati</taxon>
        <taxon>Bacteroidota</taxon>
        <taxon>Saprospiria</taxon>
        <taxon>Saprospirales</taxon>
        <taxon>Haliscomenobacteraceae</taxon>
        <taxon>Phaeodactylibacter</taxon>
    </lineage>
</organism>
<evidence type="ECO:0000313" key="1">
    <source>
        <dbReference type="EMBL" id="TXB63400.1"/>
    </source>
</evidence>
<proteinExistence type="predicted"/>
<evidence type="ECO:0000313" key="2">
    <source>
        <dbReference type="Proteomes" id="UP000321580"/>
    </source>
</evidence>
<dbReference type="Proteomes" id="UP000321580">
    <property type="component" value="Unassembled WGS sequence"/>
</dbReference>